<evidence type="ECO:0000313" key="1">
    <source>
        <dbReference type="EMBL" id="JAD89394.1"/>
    </source>
</evidence>
<reference evidence="1" key="1">
    <citation type="submission" date="2014-09" db="EMBL/GenBank/DDBJ databases">
        <authorList>
            <person name="Magalhaes I.L.F."/>
            <person name="Oliveira U."/>
            <person name="Santos F.R."/>
            <person name="Vidigal T.H.D.A."/>
            <person name="Brescovit A.D."/>
            <person name="Santos A.J."/>
        </authorList>
    </citation>
    <scope>NUCLEOTIDE SEQUENCE</scope>
    <source>
        <tissue evidence="1">Shoot tissue taken approximately 20 cm above the soil surface</tissue>
    </source>
</reference>
<sequence>MKSLFIQEITSSIHPGTSSDALRSQDLTSLGQVLCQRTRTPHWSVPQDSVHQTSYKISINQHQRDILNS</sequence>
<accession>A0A0A9DLB8</accession>
<organism evidence="1">
    <name type="scientific">Arundo donax</name>
    <name type="common">Giant reed</name>
    <name type="synonym">Donax arundinaceus</name>
    <dbReference type="NCBI Taxonomy" id="35708"/>
    <lineage>
        <taxon>Eukaryota</taxon>
        <taxon>Viridiplantae</taxon>
        <taxon>Streptophyta</taxon>
        <taxon>Embryophyta</taxon>
        <taxon>Tracheophyta</taxon>
        <taxon>Spermatophyta</taxon>
        <taxon>Magnoliopsida</taxon>
        <taxon>Liliopsida</taxon>
        <taxon>Poales</taxon>
        <taxon>Poaceae</taxon>
        <taxon>PACMAD clade</taxon>
        <taxon>Arundinoideae</taxon>
        <taxon>Arundineae</taxon>
        <taxon>Arundo</taxon>
    </lineage>
</organism>
<proteinExistence type="predicted"/>
<name>A0A0A9DLB8_ARUDO</name>
<dbReference type="EMBL" id="GBRH01208501">
    <property type="protein sequence ID" value="JAD89394.1"/>
    <property type="molecule type" value="Transcribed_RNA"/>
</dbReference>
<dbReference type="AlphaFoldDB" id="A0A0A9DLB8"/>
<protein>
    <submittedName>
        <fullName evidence="1">Uncharacterized protein</fullName>
    </submittedName>
</protein>
<reference evidence="1" key="2">
    <citation type="journal article" date="2015" name="Data Brief">
        <title>Shoot transcriptome of the giant reed, Arundo donax.</title>
        <authorList>
            <person name="Barrero R.A."/>
            <person name="Guerrero F.D."/>
            <person name="Moolhuijzen P."/>
            <person name="Goolsby J.A."/>
            <person name="Tidwell J."/>
            <person name="Bellgard S.E."/>
            <person name="Bellgard M.I."/>
        </authorList>
    </citation>
    <scope>NUCLEOTIDE SEQUENCE</scope>
    <source>
        <tissue evidence="1">Shoot tissue taken approximately 20 cm above the soil surface</tissue>
    </source>
</reference>